<name>A0ACB8UXV5_9EURO</name>
<comment type="caution">
    <text evidence="1">The sequence shown here is derived from an EMBL/GenBank/DDBJ whole genome shotgun (WGS) entry which is preliminary data.</text>
</comment>
<dbReference type="EMBL" id="JALBCA010000041">
    <property type="protein sequence ID" value="KAI2387183.1"/>
    <property type="molecule type" value="Genomic_DNA"/>
</dbReference>
<organism evidence="1">
    <name type="scientific">Ophidiomyces ophidiicola</name>
    <dbReference type="NCBI Taxonomy" id="1387563"/>
    <lineage>
        <taxon>Eukaryota</taxon>
        <taxon>Fungi</taxon>
        <taxon>Dikarya</taxon>
        <taxon>Ascomycota</taxon>
        <taxon>Pezizomycotina</taxon>
        <taxon>Eurotiomycetes</taxon>
        <taxon>Eurotiomycetidae</taxon>
        <taxon>Onygenales</taxon>
        <taxon>Onygenaceae</taxon>
        <taxon>Ophidiomyces</taxon>
    </lineage>
</organism>
<protein>
    <submittedName>
        <fullName evidence="1">Uncharacterized protein</fullName>
    </submittedName>
</protein>
<evidence type="ECO:0000313" key="1">
    <source>
        <dbReference type="EMBL" id="KAI2387183.1"/>
    </source>
</evidence>
<proteinExistence type="predicted"/>
<gene>
    <name evidence="1" type="ORF">LOY88_003205</name>
</gene>
<accession>A0ACB8UXV5</accession>
<sequence>MDSDPVLDGLRGLYQDLSALSRNSLPNIERLALELEATVGDFRKLLDKRSKKNESRQAVLSGMQGAYDLVCYLFGLLYPLMLSYSGKITLDGTEYSLNEAFQQDVLQVADALDVDEIQAAAYYIQGQLDSVALDRSPVAVAIINFHEQRAFLLECLRLILHESFEVEREDTQALMQDIVAMTLEIQNGPLRNGSLYFRKCLDSMWDIEKWLVLLSEQVQKAAIVGQSQTSDIIEIIDYQRQSLARQHESLGAIISYLFKGTFTSSEDFRKLIERLKTIDRFDMILVHYLPALMSSITQYGSSEGQGPLREVRSLHQAIRGNKDGTKWALPKLHAAVIILWLAEYTSWYFENGPASPLQGVTPMEELRTLTEVFMGALEDGGLEFVLSICAGTASEGWEVPARNELVSLLLKDATSLAKEPEQLSSYFRTTLMEGLETFTESLIANMPDAIRQLKSDEDLQRLDQMTALRETTNARGLIEPRMHLESLLLIIAFTFDQRDESAQEFWADTDGNLYGFLQWVSKRQTVPRVSAFCEMLCSLSGGPENSLSAHRFLLDEDMSSKFRRSTSMSWDQMFAELELYATRVSERPSLAHSSILRHRKQETAEVDEPESPVMLTCYLRLISHLCKESSQIRQYILQHSTVNLSNTLLTLCAAPIPHHLRAAIFMTLRCLMIRRMAPHGNEMWTLIDQWISGSGISPLSLTKLPVLTSSSLVWNERHAFRRIIESFDQTNAFVELLTTLVSSTSDFTGSQIYLNFPESLGSSYRMPGIEPYIDFVMGQALASKSMGLDCGEARLLQRSCLDFVAVCLESFNENLVFLVNQVSISANTTVSGISVQTYIRIHPFSRVMEWLFNEDVLRALFATAHQEISEIGRASSESVSLGSLVRCIEVMNMILVHQATFFDIVRPFLRSLPQQGSSNMASASLASFEDSVMDNLGLISDLCLYCGTGQTQLTLAALALLEKLAASRKLNKPTTSFSQWQTSNQIVEVLNTNLEADRIGRSLASQMASNVRELENGPEASGYLIKLGLVQLLDRCLQMITNKPTVAHILLGFQCVGHSLDISPDSLFEKGISLLHAIVDFVKTYPDGSEGTIVSWMVHLKQMALQVLQHLWTSPLASPLVLPQLRGSRLLANLFVTQPVISQESLWDGHKVSTPEFWFSDSAVALSEFLTYRRLVFDYATTEIRAVFKEASPSFQRDILLTVLGNSTFEDGRTICHPSIFDLFDFTDLDLDWVYGFPDLKYFSKVDVNIYSASQGEGFPVLFDLAGVRSLLEVSREQFMNTGQFSSQDEDQLSSEQEKIFIFLRGMNRSRQIGYNRLVALRSWVELAVTILEMCQMEATRMTTLILHTLQAILPKLENSIPDNTEEAFELARLAETLIEKLDSVSADGNEDILDERLHRLFQVCIRGIPSALEGPPLRATLYHICSRYLTRITQKASKSRYSNRAQQIIKSSGSNLIDIICDDSYSGDESCRVSALILLNLVSVLSEQQSSSVVVTCISQANYFSMFLDIIRSMASEFRNAPSSETSQLLVFYEAQLSLLQQLALSKAGAVQLLNAGLFQAVQESRLFAADPDIGLDIDNPDALRKYYDLLLSVLRVIVSAVFTRGLHNKSIVEQTRSFLSDNRQSMIGIFKRSGKVGGLDGAGSQESLGELVKSYAALIAAVDFLDMQNSGTHGNRKLTGKRKLLDGQSDLSDEVVGSSPGTIPDLFSRGRNNSPSHKNRPLSPTNKRLKRNEPGDEQTASLGQPIQTCIPVERMYSFSNSNVMNTSITGQSSLSSSANASRTYLNPSSAPTNFTPHTGPKRLTIKNLRITPKLDQDEYFDKVWTQLDTSLGSIFNDQKPPYSLEELYKGAENLCRQKRSEDLAKKLQERCKQYIQCHVLPLLLTKAKETDDIDVLRMVEEAWSVWSTRLVTIRSIFYYLDQSFLLRSTENSTVYEMGMIGFRSVIFADDSIKSATLRGVCQLVDLDRDNNPSFDSTLLKEAIKLFYDIKLYSSELEPAILKASEQYMKSWSSNEATRSYLATYIDKSHMLIKSEMKRCDKFDFNAGTKLRLSELLDKYLVTEKTGILLEQRDVLGLFRTNNQISLKQLYLLLSRLGFGSRLKSAFSTFIDDEGSSIIFDKEREAEMVARLLEFKQNLDGFLSDCFFGDEILGRTLRETFETFINKNNKGTGSAQPGEMIAKHVDLLLRGGLKAIQKRDNTLKADGDVTMVDDDIELNKALDHVLDLFRFVHGKAVFEAFYKNDLARRLLMGRSASDDAEKSMLARLKSECGSNFTHNLESMFKDIDLARDEMVSYNALQREKRVKTRLDLNVNVLSSAAWPSYPDIPLKIPQMISDALFDFENFYHNKYNGRKLIWKHSLAHCQLKSTFAAGNKEIIVSSFQAVVLLLFNDVPDGQTLSYSDIQNETGLPAVELKRTLQSLACAKYRVLTKHPKGKEINSADIFSFNSKFSDPKMRIKINQIQLKETKEENIETHERVAADRNYETQAAIVRIMKSHKTITPQELIVEVIKATKNRGDLDPADIKKNIDKLIEKEYLERDTESNKYRYLA</sequence>
<reference evidence="1" key="1">
    <citation type="journal article" date="2022" name="bioRxiv">
        <title>Population genetic analysis of Ophidiomyces ophidiicola, the causative agent of snake fungal disease, indicates recent introductions to the USA.</title>
        <authorList>
            <person name="Ladner J.T."/>
            <person name="Palmer J.M."/>
            <person name="Ettinger C.L."/>
            <person name="Stajich J.E."/>
            <person name="Farrell T.M."/>
            <person name="Glorioso B.M."/>
            <person name="Lawson B."/>
            <person name="Price S.J."/>
            <person name="Stengle A.G."/>
            <person name="Grear D.A."/>
            <person name="Lorch J.M."/>
        </authorList>
    </citation>
    <scope>NUCLEOTIDE SEQUENCE</scope>
    <source>
        <strain evidence="1">NWHC 24266-5</strain>
    </source>
</reference>